<gene>
    <name evidence="1" type="ORF">NCTC11535_01159</name>
</gene>
<protein>
    <submittedName>
        <fullName evidence="1">Uncharacterized protein</fullName>
    </submittedName>
</protein>
<keyword evidence="2" id="KW-1185">Reference proteome</keyword>
<dbReference type="EMBL" id="UAPQ01000007">
    <property type="protein sequence ID" value="SPT53495.1"/>
    <property type="molecule type" value="Genomic_DNA"/>
</dbReference>
<sequence>MRSYPVELSVREAQLVVSGLTTLLRELEQRESGLVELCDSDDVSLAAAAAPYRLDQLGAIQAEVALLQERLIDAVHLADVPGEGWPEELGGP</sequence>
<accession>A0ABY1VNC3</accession>
<dbReference type="Proteomes" id="UP000250006">
    <property type="component" value="Unassembled WGS sequence"/>
</dbReference>
<name>A0ABY1VNC3_9ACTO</name>
<comment type="caution">
    <text evidence="1">The sequence shown here is derived from an EMBL/GenBank/DDBJ whole genome shotgun (WGS) entry which is preliminary data.</text>
</comment>
<organism evidence="1 2">
    <name type="scientific">Actinomyces bovis</name>
    <dbReference type="NCBI Taxonomy" id="1658"/>
    <lineage>
        <taxon>Bacteria</taxon>
        <taxon>Bacillati</taxon>
        <taxon>Actinomycetota</taxon>
        <taxon>Actinomycetes</taxon>
        <taxon>Actinomycetales</taxon>
        <taxon>Actinomycetaceae</taxon>
        <taxon>Actinomyces</taxon>
    </lineage>
</organism>
<proteinExistence type="predicted"/>
<evidence type="ECO:0000313" key="1">
    <source>
        <dbReference type="EMBL" id="SPT53495.1"/>
    </source>
</evidence>
<reference evidence="1 2" key="1">
    <citation type="submission" date="2018-06" db="EMBL/GenBank/DDBJ databases">
        <authorList>
            <consortium name="Pathogen Informatics"/>
            <person name="Doyle S."/>
        </authorList>
    </citation>
    <scope>NUCLEOTIDE SEQUENCE [LARGE SCALE GENOMIC DNA]</scope>
    <source>
        <strain evidence="1 2">NCTC11535</strain>
    </source>
</reference>
<evidence type="ECO:0000313" key="2">
    <source>
        <dbReference type="Proteomes" id="UP000250006"/>
    </source>
</evidence>